<evidence type="ECO:0000313" key="4">
    <source>
        <dbReference type="Proteomes" id="UP001152320"/>
    </source>
</evidence>
<evidence type="ECO:0000256" key="1">
    <source>
        <dbReference type="SAM" id="MobiDB-lite"/>
    </source>
</evidence>
<evidence type="ECO:0000313" key="3">
    <source>
        <dbReference type="EMBL" id="KAJ8019906.1"/>
    </source>
</evidence>
<protein>
    <recommendedName>
        <fullName evidence="5">Innexin</fullName>
    </recommendedName>
</protein>
<feature type="transmembrane region" description="Helical" evidence="2">
    <location>
        <begin position="239"/>
        <end position="258"/>
    </location>
</feature>
<feature type="transmembrane region" description="Helical" evidence="2">
    <location>
        <begin position="142"/>
        <end position="161"/>
    </location>
</feature>
<feature type="transmembrane region" description="Helical" evidence="2">
    <location>
        <begin position="38"/>
        <end position="60"/>
    </location>
</feature>
<feature type="region of interest" description="Disordered" evidence="1">
    <location>
        <begin position="454"/>
        <end position="476"/>
    </location>
</feature>
<organism evidence="3 4">
    <name type="scientific">Holothuria leucospilota</name>
    <name type="common">Black long sea cucumber</name>
    <name type="synonym">Mertensiothuria leucospilota</name>
    <dbReference type="NCBI Taxonomy" id="206669"/>
    <lineage>
        <taxon>Eukaryota</taxon>
        <taxon>Metazoa</taxon>
        <taxon>Echinodermata</taxon>
        <taxon>Eleutherozoa</taxon>
        <taxon>Echinozoa</taxon>
        <taxon>Holothuroidea</taxon>
        <taxon>Aspidochirotacea</taxon>
        <taxon>Aspidochirotida</taxon>
        <taxon>Holothuriidae</taxon>
        <taxon>Holothuria</taxon>
    </lineage>
</organism>
<keyword evidence="4" id="KW-1185">Reference proteome</keyword>
<reference evidence="3" key="1">
    <citation type="submission" date="2021-10" db="EMBL/GenBank/DDBJ databases">
        <title>Tropical sea cucumber genome reveals ecological adaptation and Cuvierian tubules defense mechanism.</title>
        <authorList>
            <person name="Chen T."/>
        </authorList>
    </citation>
    <scope>NUCLEOTIDE SEQUENCE</scope>
    <source>
        <strain evidence="3">Nanhai2018</strain>
        <tissue evidence="3">Muscle</tissue>
    </source>
</reference>
<sequence>MAEAVKLANELLPALNDVFGEELQKHASISTNLPCDSLGFWLTQGVPLGIFLLHLIMVLMGERDIGRCFVTGNVHDLTVSQERFLTEFCLDQAIHSGCFNSTLSSEPTECTGLACDVDQRRFVPESKIHPAPRFDTLFIYRYHLWFLFIFVVIRALPQLLWRVFSKADVRKAVKGIATLAEFQHATCVIMTLNRATTSFLGQNDGLAEWTGDMNKMVIREVTKRAQGKWLFRKYVLRKLMEIALDAGVIALIGVVFCLKNRTPFDHLAFVCNIQREPANGLLCKAIKDQYIACTVSFGVEFIISVWLLGIVLSIDLLVQFIFLLWFTRVGHKMVRFLTGDCIFSGAIEYWDDSMTQDLELERNEYWGKDELHKSFMKTPNDLYLIGLMYRQSDVNHGQFLKMMAEKMVKDLHPNFISVNRSQVVHSESIPTERNLTEDMMRYLSIQSARQARESFAASGDGLNSERQEVQDTQPLL</sequence>
<dbReference type="OrthoDB" id="10509061at2759"/>
<proteinExistence type="predicted"/>
<evidence type="ECO:0008006" key="5">
    <source>
        <dbReference type="Google" id="ProtNLM"/>
    </source>
</evidence>
<feature type="transmembrane region" description="Helical" evidence="2">
    <location>
        <begin position="305"/>
        <end position="326"/>
    </location>
</feature>
<gene>
    <name evidence="3" type="ORF">HOLleu_41689</name>
</gene>
<keyword evidence="2" id="KW-0472">Membrane</keyword>
<keyword evidence="2" id="KW-0812">Transmembrane</keyword>
<dbReference type="Proteomes" id="UP001152320">
    <property type="component" value="Chromosome 23"/>
</dbReference>
<evidence type="ECO:0000256" key="2">
    <source>
        <dbReference type="SAM" id="Phobius"/>
    </source>
</evidence>
<accession>A0A9Q0YJH2</accession>
<name>A0A9Q0YJH2_HOLLE</name>
<dbReference type="EMBL" id="JAIZAY010000023">
    <property type="protein sequence ID" value="KAJ8019906.1"/>
    <property type="molecule type" value="Genomic_DNA"/>
</dbReference>
<keyword evidence="2" id="KW-1133">Transmembrane helix</keyword>
<comment type="caution">
    <text evidence="3">The sequence shown here is derived from an EMBL/GenBank/DDBJ whole genome shotgun (WGS) entry which is preliminary data.</text>
</comment>
<dbReference type="AlphaFoldDB" id="A0A9Q0YJH2"/>